<accession>A0ABD0M727</accession>
<organism evidence="1 2">
    <name type="scientific">Batillaria attramentaria</name>
    <dbReference type="NCBI Taxonomy" id="370345"/>
    <lineage>
        <taxon>Eukaryota</taxon>
        <taxon>Metazoa</taxon>
        <taxon>Spiralia</taxon>
        <taxon>Lophotrochozoa</taxon>
        <taxon>Mollusca</taxon>
        <taxon>Gastropoda</taxon>
        <taxon>Caenogastropoda</taxon>
        <taxon>Sorbeoconcha</taxon>
        <taxon>Cerithioidea</taxon>
        <taxon>Batillariidae</taxon>
        <taxon>Batillaria</taxon>
    </lineage>
</organism>
<proteinExistence type="predicted"/>
<sequence length="136" mass="15290">MNCPGPKWTLETQTNRDGAEIMNAPFSLLMVHKEMLTLTTGGSHGQIIGQPNASSDRSHDFWLRSHNGLTYSRHDRKLTTTDKRPKCFVTWVVPQRLAVLDETSAAWFKVSNKLQPLGPAAYLSAILAKPCRHPHR</sequence>
<comment type="caution">
    <text evidence="1">The sequence shown here is derived from an EMBL/GenBank/DDBJ whole genome shotgun (WGS) entry which is preliminary data.</text>
</comment>
<reference evidence="1 2" key="1">
    <citation type="journal article" date="2023" name="Sci. Data">
        <title>Genome assembly of the Korean intertidal mud-creeper Batillaria attramentaria.</title>
        <authorList>
            <person name="Patra A.K."/>
            <person name="Ho P.T."/>
            <person name="Jun S."/>
            <person name="Lee S.J."/>
            <person name="Kim Y."/>
            <person name="Won Y.J."/>
        </authorList>
    </citation>
    <scope>NUCLEOTIDE SEQUENCE [LARGE SCALE GENOMIC DNA]</scope>
    <source>
        <strain evidence="1">Wonlab-2016</strain>
    </source>
</reference>
<evidence type="ECO:0000313" key="2">
    <source>
        <dbReference type="Proteomes" id="UP001519460"/>
    </source>
</evidence>
<evidence type="ECO:0000313" key="1">
    <source>
        <dbReference type="EMBL" id="KAK7507166.1"/>
    </source>
</evidence>
<gene>
    <name evidence="1" type="ORF">BaRGS_00001101</name>
</gene>
<dbReference type="Proteomes" id="UP001519460">
    <property type="component" value="Unassembled WGS sequence"/>
</dbReference>
<dbReference type="EMBL" id="JACVVK020000004">
    <property type="protein sequence ID" value="KAK7507166.1"/>
    <property type="molecule type" value="Genomic_DNA"/>
</dbReference>
<dbReference type="AlphaFoldDB" id="A0ABD0M727"/>
<name>A0ABD0M727_9CAEN</name>
<protein>
    <submittedName>
        <fullName evidence="1">Uncharacterized protein</fullName>
    </submittedName>
</protein>
<keyword evidence="2" id="KW-1185">Reference proteome</keyword>